<evidence type="ECO:0000256" key="6">
    <source>
        <dbReference type="ARBA" id="ARBA00022490"/>
    </source>
</evidence>
<keyword evidence="6" id="KW-0963">Cytoplasm</keyword>
<dbReference type="InterPro" id="IPR022816">
    <property type="entry name" value="Condensin_barren_su2"/>
</dbReference>
<evidence type="ECO:0000256" key="1">
    <source>
        <dbReference type="ARBA" id="ARBA00004286"/>
    </source>
</evidence>
<dbReference type="GO" id="GO:0003682">
    <property type="term" value="F:chromatin binding"/>
    <property type="evidence" value="ECO:0007669"/>
    <property type="project" value="TreeGrafter"/>
</dbReference>
<evidence type="ECO:0000313" key="13">
    <source>
        <dbReference type="Proteomes" id="UP000834106"/>
    </source>
</evidence>
<dbReference type="GO" id="GO:0000796">
    <property type="term" value="C:condensin complex"/>
    <property type="evidence" value="ECO:0007669"/>
    <property type="project" value="InterPro"/>
</dbReference>
<dbReference type="PANTHER" id="PTHR13108:SF9">
    <property type="entry name" value="CONDENSIN COMPLEX SUBUNIT 2"/>
    <property type="match status" value="1"/>
</dbReference>
<keyword evidence="7" id="KW-0132">Cell division</keyword>
<accession>A0AAD1YNG8</accession>
<gene>
    <name evidence="12" type="ORF">FPE_LOCUS1873</name>
</gene>
<evidence type="ECO:0000256" key="11">
    <source>
        <dbReference type="SAM" id="MobiDB-lite"/>
    </source>
</evidence>
<dbReference type="GO" id="GO:0051301">
    <property type="term" value="P:cell division"/>
    <property type="evidence" value="ECO:0007669"/>
    <property type="project" value="UniProtKB-KW"/>
</dbReference>
<evidence type="ECO:0000313" key="12">
    <source>
        <dbReference type="EMBL" id="CAI9754442.1"/>
    </source>
</evidence>
<keyword evidence="9" id="KW-0226">DNA condensation</keyword>
<organism evidence="12 13">
    <name type="scientific">Fraxinus pennsylvanica</name>
    <dbReference type="NCBI Taxonomy" id="56036"/>
    <lineage>
        <taxon>Eukaryota</taxon>
        <taxon>Viridiplantae</taxon>
        <taxon>Streptophyta</taxon>
        <taxon>Embryophyta</taxon>
        <taxon>Tracheophyta</taxon>
        <taxon>Spermatophyta</taxon>
        <taxon>Magnoliopsida</taxon>
        <taxon>eudicotyledons</taxon>
        <taxon>Gunneridae</taxon>
        <taxon>Pentapetalae</taxon>
        <taxon>asterids</taxon>
        <taxon>lamiids</taxon>
        <taxon>Lamiales</taxon>
        <taxon>Oleaceae</taxon>
        <taxon>Oleeae</taxon>
        <taxon>Fraxinus</taxon>
    </lineage>
</organism>
<protein>
    <recommendedName>
        <fullName evidence="4">Condensin complex subunit 2</fullName>
    </recommendedName>
</protein>
<dbReference type="PANTHER" id="PTHR13108">
    <property type="entry name" value="CONDENSIN COMPLEX SUBUNIT 2"/>
    <property type="match status" value="1"/>
</dbReference>
<keyword evidence="13" id="KW-1185">Reference proteome</keyword>
<dbReference type="GO" id="GO:0007076">
    <property type="term" value="P:mitotic chromosome condensation"/>
    <property type="evidence" value="ECO:0007669"/>
    <property type="project" value="InterPro"/>
</dbReference>
<keyword evidence="5" id="KW-0158">Chromosome</keyword>
<dbReference type="GO" id="GO:0005737">
    <property type="term" value="C:cytoplasm"/>
    <property type="evidence" value="ECO:0007669"/>
    <property type="project" value="UniProtKB-SubCell"/>
</dbReference>
<evidence type="ECO:0000256" key="7">
    <source>
        <dbReference type="ARBA" id="ARBA00022618"/>
    </source>
</evidence>
<evidence type="ECO:0000256" key="5">
    <source>
        <dbReference type="ARBA" id="ARBA00022454"/>
    </source>
</evidence>
<comment type="similarity">
    <text evidence="3">Belongs to the CND2 (condensin subunit 2) family.</text>
</comment>
<proteinExistence type="inferred from homology"/>
<sequence>MCILKYARFLQVSIKVSIDFSGFHFAQHNCCFVWASCTLEAGVKIYSMRVDSVHSEAYKVLGGINRVGQEDEQDNVMENANIDNEHDEGHSKKQQERKLSPLSTLESSFEALNVKKFDDSEDPAKDNGLPKTKKAKNRKAESDIELSNALDTDASDIFAPPKNPKSLFLPTNRAPCNTKLPEDCHYQPENLVKLFLLPHVTCIRRRGSKTTGEDFFYESILSNHINWTLGCSNI</sequence>
<dbReference type="AlphaFoldDB" id="A0AAD1YNG8"/>
<dbReference type="Proteomes" id="UP000834106">
    <property type="component" value="Chromosome 1"/>
</dbReference>
<keyword evidence="8" id="KW-0498">Mitosis</keyword>
<evidence type="ECO:0000256" key="10">
    <source>
        <dbReference type="ARBA" id="ARBA00023306"/>
    </source>
</evidence>
<dbReference type="Pfam" id="PF05786">
    <property type="entry name" value="Cnd2"/>
    <property type="match status" value="2"/>
</dbReference>
<evidence type="ECO:0000256" key="4">
    <source>
        <dbReference type="ARBA" id="ARBA00016065"/>
    </source>
</evidence>
<dbReference type="EMBL" id="OU503036">
    <property type="protein sequence ID" value="CAI9754442.1"/>
    <property type="molecule type" value="Genomic_DNA"/>
</dbReference>
<feature type="compositionally biased region" description="Basic and acidic residues" evidence="11">
    <location>
        <begin position="116"/>
        <end position="125"/>
    </location>
</feature>
<name>A0AAD1YNG8_9LAMI</name>
<comment type="subcellular location">
    <subcellularLocation>
        <location evidence="1">Chromosome</location>
    </subcellularLocation>
    <subcellularLocation>
        <location evidence="2">Cytoplasm</location>
    </subcellularLocation>
</comment>
<evidence type="ECO:0000256" key="9">
    <source>
        <dbReference type="ARBA" id="ARBA00023067"/>
    </source>
</evidence>
<reference evidence="12" key="1">
    <citation type="submission" date="2023-05" db="EMBL/GenBank/DDBJ databases">
        <authorList>
            <person name="Huff M."/>
        </authorList>
    </citation>
    <scope>NUCLEOTIDE SEQUENCE</scope>
</reference>
<feature type="region of interest" description="Disordered" evidence="11">
    <location>
        <begin position="116"/>
        <end position="142"/>
    </location>
</feature>
<evidence type="ECO:0000256" key="8">
    <source>
        <dbReference type="ARBA" id="ARBA00022776"/>
    </source>
</evidence>
<evidence type="ECO:0000256" key="3">
    <source>
        <dbReference type="ARBA" id="ARBA00009471"/>
    </source>
</evidence>
<evidence type="ECO:0000256" key="2">
    <source>
        <dbReference type="ARBA" id="ARBA00004496"/>
    </source>
</evidence>
<keyword evidence="10" id="KW-0131">Cell cycle</keyword>